<dbReference type="Proteomes" id="UP001180020">
    <property type="component" value="Unassembled WGS sequence"/>
</dbReference>
<dbReference type="Gene3D" id="1.25.40.10">
    <property type="entry name" value="Tetratricopeptide repeat domain"/>
    <property type="match status" value="3"/>
</dbReference>
<keyword evidence="4" id="KW-1185">Reference proteome</keyword>
<organism evidence="3 4">
    <name type="scientific">Acorus calamus</name>
    <name type="common">Sweet flag</name>
    <dbReference type="NCBI Taxonomy" id="4465"/>
    <lineage>
        <taxon>Eukaryota</taxon>
        <taxon>Viridiplantae</taxon>
        <taxon>Streptophyta</taxon>
        <taxon>Embryophyta</taxon>
        <taxon>Tracheophyta</taxon>
        <taxon>Spermatophyta</taxon>
        <taxon>Magnoliopsida</taxon>
        <taxon>Liliopsida</taxon>
        <taxon>Acoraceae</taxon>
        <taxon>Acorus</taxon>
    </lineage>
</organism>
<dbReference type="InterPro" id="IPR011990">
    <property type="entry name" value="TPR-like_helical_dom_sf"/>
</dbReference>
<proteinExistence type="predicted"/>
<evidence type="ECO:0000313" key="3">
    <source>
        <dbReference type="EMBL" id="KAK1284821.1"/>
    </source>
</evidence>
<gene>
    <name evidence="3" type="primary">PCMP-H61</name>
    <name evidence="3" type="ORF">QJS10_CPB21g01168</name>
</gene>
<accession>A0AAV9C8R7</accession>
<dbReference type="EMBL" id="JAUJYO010000021">
    <property type="protein sequence ID" value="KAK1284821.1"/>
    <property type="molecule type" value="Genomic_DNA"/>
</dbReference>
<dbReference type="InterPro" id="IPR046848">
    <property type="entry name" value="E_motif"/>
</dbReference>
<feature type="repeat" description="PPR" evidence="2">
    <location>
        <begin position="338"/>
        <end position="372"/>
    </location>
</feature>
<feature type="repeat" description="PPR" evidence="2">
    <location>
        <begin position="234"/>
        <end position="268"/>
    </location>
</feature>
<dbReference type="GO" id="GO:0009451">
    <property type="term" value="P:RNA modification"/>
    <property type="evidence" value="ECO:0007669"/>
    <property type="project" value="InterPro"/>
</dbReference>
<dbReference type="PANTHER" id="PTHR47926:SF483">
    <property type="entry name" value="TETRATRICOPEPTIDE-LIKE HELICAL DOMAIN SUPERFAMILY"/>
    <property type="match status" value="1"/>
</dbReference>
<dbReference type="FunFam" id="1.25.40.10:FF:000348">
    <property type="entry name" value="Pentatricopeptide repeat-containing protein chloroplastic"/>
    <property type="match status" value="1"/>
</dbReference>
<feature type="repeat" description="PPR" evidence="2">
    <location>
        <begin position="203"/>
        <end position="233"/>
    </location>
</feature>
<evidence type="ECO:0000256" key="1">
    <source>
        <dbReference type="ARBA" id="ARBA00022737"/>
    </source>
</evidence>
<reference evidence="3" key="2">
    <citation type="submission" date="2023-06" db="EMBL/GenBank/DDBJ databases">
        <authorList>
            <person name="Ma L."/>
            <person name="Liu K.-W."/>
            <person name="Li Z."/>
            <person name="Hsiao Y.-Y."/>
            <person name="Qi Y."/>
            <person name="Fu T."/>
            <person name="Tang G."/>
            <person name="Zhang D."/>
            <person name="Sun W.-H."/>
            <person name="Liu D.-K."/>
            <person name="Li Y."/>
            <person name="Chen G.-Z."/>
            <person name="Liu X.-D."/>
            <person name="Liao X.-Y."/>
            <person name="Jiang Y.-T."/>
            <person name="Yu X."/>
            <person name="Hao Y."/>
            <person name="Huang J."/>
            <person name="Zhao X.-W."/>
            <person name="Ke S."/>
            <person name="Chen Y.-Y."/>
            <person name="Wu W.-L."/>
            <person name="Hsu J.-L."/>
            <person name="Lin Y.-F."/>
            <person name="Huang M.-D."/>
            <person name="Li C.-Y."/>
            <person name="Huang L."/>
            <person name="Wang Z.-W."/>
            <person name="Zhao X."/>
            <person name="Zhong W.-Y."/>
            <person name="Peng D.-H."/>
            <person name="Ahmad S."/>
            <person name="Lan S."/>
            <person name="Zhang J.-S."/>
            <person name="Tsai W.-C."/>
            <person name="Van De Peer Y."/>
            <person name="Liu Z.-J."/>
        </authorList>
    </citation>
    <scope>NUCLEOTIDE SEQUENCE</scope>
    <source>
        <strain evidence="3">CP</strain>
        <tissue evidence="3">Leaves</tissue>
    </source>
</reference>
<dbReference type="Pfam" id="PF20431">
    <property type="entry name" value="E_motif"/>
    <property type="match status" value="1"/>
</dbReference>
<dbReference type="PANTHER" id="PTHR47926">
    <property type="entry name" value="PENTATRICOPEPTIDE REPEAT-CONTAINING PROTEIN"/>
    <property type="match status" value="1"/>
</dbReference>
<evidence type="ECO:0000256" key="2">
    <source>
        <dbReference type="PROSITE-ProRule" id="PRU00708"/>
    </source>
</evidence>
<dbReference type="NCBIfam" id="TIGR00756">
    <property type="entry name" value="PPR"/>
    <property type="match status" value="4"/>
</dbReference>
<protein>
    <submittedName>
        <fullName evidence="3">Pentatricopeptide repeat-containing protein</fullName>
    </submittedName>
</protein>
<reference evidence="3" key="1">
    <citation type="journal article" date="2023" name="Nat. Commun.">
        <title>Diploid and tetraploid genomes of Acorus and the evolution of monocots.</title>
        <authorList>
            <person name="Ma L."/>
            <person name="Liu K.W."/>
            <person name="Li Z."/>
            <person name="Hsiao Y.Y."/>
            <person name="Qi Y."/>
            <person name="Fu T."/>
            <person name="Tang G.D."/>
            <person name="Zhang D."/>
            <person name="Sun W.H."/>
            <person name="Liu D.K."/>
            <person name="Li Y."/>
            <person name="Chen G.Z."/>
            <person name="Liu X.D."/>
            <person name="Liao X.Y."/>
            <person name="Jiang Y.T."/>
            <person name="Yu X."/>
            <person name="Hao Y."/>
            <person name="Huang J."/>
            <person name="Zhao X.W."/>
            <person name="Ke S."/>
            <person name="Chen Y.Y."/>
            <person name="Wu W.L."/>
            <person name="Hsu J.L."/>
            <person name="Lin Y.F."/>
            <person name="Huang M.D."/>
            <person name="Li C.Y."/>
            <person name="Huang L."/>
            <person name="Wang Z.W."/>
            <person name="Zhao X."/>
            <person name="Zhong W.Y."/>
            <person name="Peng D.H."/>
            <person name="Ahmad S."/>
            <person name="Lan S."/>
            <person name="Zhang J.S."/>
            <person name="Tsai W.C."/>
            <person name="Van de Peer Y."/>
            <person name="Liu Z.J."/>
        </authorList>
    </citation>
    <scope>NUCLEOTIDE SEQUENCE</scope>
    <source>
        <strain evidence="3">CP</strain>
    </source>
</reference>
<dbReference type="Pfam" id="PF13041">
    <property type="entry name" value="PPR_2"/>
    <property type="match status" value="1"/>
</dbReference>
<dbReference type="GO" id="GO:0003723">
    <property type="term" value="F:RNA binding"/>
    <property type="evidence" value="ECO:0007669"/>
    <property type="project" value="InterPro"/>
</dbReference>
<dbReference type="InterPro" id="IPR046960">
    <property type="entry name" value="PPR_At4g14850-like_plant"/>
</dbReference>
<dbReference type="PROSITE" id="PS51375">
    <property type="entry name" value="PPR"/>
    <property type="match status" value="3"/>
</dbReference>
<dbReference type="FunFam" id="1.25.40.10:FF:000090">
    <property type="entry name" value="Pentatricopeptide repeat-containing protein, chloroplastic"/>
    <property type="match status" value="1"/>
</dbReference>
<sequence>MQTTQPPKLLKNLHKLTQLPQSPTLFKTLHNLPTPNPTHPILPLLRRAAQHHHPINDLRALHAHTITSGLSADPFGASRLIKFSLQTSPAYARAVFASIDHPDVYTWNAMIASHSPGPSAIRYYFDMRARAAPPNNYTFALLAKAAAGVGDVGGSLVREVHGQVVKCGVEEILVVKNTLLRVYCELGLLKEAELMFGLSGNLDIISWNTMLSGYGRIGDLKIARNLFERMPNRSLASWTALIDACVTAGRPLDALQVFDRMRAHRVEPDAVNLVSVLKACAESSMLDVGRSVHRYIDQRGLGREVNVVLATALVDMYVKCGCIDSAVEVFNGFRGRADVVLWNAMIGGFTVNGHGKDAVELLKRMREREIPPNGSTFLSVLCGCVHSGEVECGVEVFKSMKRDHRVEPQREHYGCMANLLGRAGRTREVESMLLGMPMEVTASQWGALMSVCKMHGDTEVEERVGRRMVELEPHDGGRYVLLSNALAAAGRWDDARITRVAMEDQGVKKEAGSSFI</sequence>
<dbReference type="AlphaFoldDB" id="A0AAV9C8R7"/>
<evidence type="ECO:0000313" key="4">
    <source>
        <dbReference type="Proteomes" id="UP001180020"/>
    </source>
</evidence>
<keyword evidence="1" id="KW-0677">Repeat</keyword>
<name>A0AAV9C8R7_ACOCL</name>
<dbReference type="InterPro" id="IPR002885">
    <property type="entry name" value="PPR_rpt"/>
</dbReference>
<dbReference type="Pfam" id="PF01535">
    <property type="entry name" value="PPR"/>
    <property type="match status" value="4"/>
</dbReference>
<comment type="caution">
    <text evidence="3">The sequence shown here is derived from an EMBL/GenBank/DDBJ whole genome shotgun (WGS) entry which is preliminary data.</text>
</comment>